<dbReference type="InterPro" id="IPR029149">
    <property type="entry name" value="Creatin/AminoP/Spt16_N"/>
</dbReference>
<comment type="function">
    <text evidence="3">Catalyzes the removal of a penultimate prolyl residue from the N-termini of peptides.</text>
</comment>
<dbReference type="InterPro" id="IPR000994">
    <property type="entry name" value="Pept_M24"/>
</dbReference>
<keyword evidence="10" id="KW-0482">Metalloprotease</keyword>
<dbReference type="GeneID" id="55969340"/>
<evidence type="ECO:0000259" key="15">
    <source>
        <dbReference type="SMART" id="SM01011"/>
    </source>
</evidence>
<feature type="domain" description="Aminopeptidase P N-terminal" evidence="15">
    <location>
        <begin position="35"/>
        <end position="171"/>
    </location>
</feature>
<dbReference type="Gene3D" id="3.90.230.10">
    <property type="entry name" value="Creatinase/methionine aminopeptidase superfamily"/>
    <property type="match status" value="1"/>
</dbReference>
<comment type="caution">
    <text evidence="16">The sequence shown here is derived from an EMBL/GenBank/DDBJ whole genome shotgun (WGS) entry which is preliminary data.</text>
</comment>
<dbReference type="InterPro" id="IPR036005">
    <property type="entry name" value="Creatinase/aminopeptidase-like"/>
</dbReference>
<dbReference type="Pfam" id="PF00557">
    <property type="entry name" value="Peptidase_M24"/>
    <property type="match status" value="1"/>
</dbReference>
<dbReference type="SUPFAM" id="SSF55920">
    <property type="entry name" value="Creatinase/aminopeptidase"/>
    <property type="match status" value="1"/>
</dbReference>
<keyword evidence="9" id="KW-0378">Hydrolase</keyword>
<dbReference type="CDD" id="cd01087">
    <property type="entry name" value="Prolidase"/>
    <property type="match status" value="1"/>
</dbReference>
<protein>
    <recommendedName>
        <fullName evidence="5">Xaa-Pro aminopeptidase</fullName>
        <ecNumber evidence="5">3.4.11.9</ecNumber>
    </recommendedName>
    <alternativeName>
        <fullName evidence="12">Aminoacylproline aminopeptidase</fullName>
    </alternativeName>
    <alternativeName>
        <fullName evidence="13">Prolidase</fullName>
    </alternativeName>
</protein>
<dbReference type="Pfam" id="PF05195">
    <property type="entry name" value="AMP_N"/>
    <property type="match status" value="1"/>
</dbReference>
<evidence type="ECO:0000256" key="4">
    <source>
        <dbReference type="ARBA" id="ARBA00008766"/>
    </source>
</evidence>
<evidence type="ECO:0000313" key="17">
    <source>
        <dbReference type="Proteomes" id="UP000749293"/>
    </source>
</evidence>
<comment type="catalytic activity">
    <reaction evidence="1">
        <text>Release of any N-terminal amino acid, including proline, that is linked to proline, even from a dipeptide or tripeptide.</text>
        <dbReference type="EC" id="3.4.11.9"/>
    </reaction>
</comment>
<evidence type="ECO:0000256" key="13">
    <source>
        <dbReference type="ARBA" id="ARBA00032413"/>
    </source>
</evidence>
<dbReference type="EC" id="3.4.11.9" evidence="5"/>
<dbReference type="GO" id="GO:0030145">
    <property type="term" value="F:manganese ion binding"/>
    <property type="evidence" value="ECO:0007669"/>
    <property type="project" value="InterPro"/>
</dbReference>
<dbReference type="PANTHER" id="PTHR43226">
    <property type="entry name" value="XAA-PRO AMINOPEPTIDASE 3"/>
    <property type="match status" value="1"/>
</dbReference>
<keyword evidence="11" id="KW-0464">Manganese</keyword>
<gene>
    <name evidence="16" type="ORF">GMORB2_3112</name>
</gene>
<evidence type="ECO:0000256" key="12">
    <source>
        <dbReference type="ARBA" id="ARBA00030849"/>
    </source>
</evidence>
<dbReference type="SUPFAM" id="SSF53092">
    <property type="entry name" value="Creatinase/prolidase N-terminal domain"/>
    <property type="match status" value="1"/>
</dbReference>
<evidence type="ECO:0000256" key="11">
    <source>
        <dbReference type="ARBA" id="ARBA00023211"/>
    </source>
</evidence>
<dbReference type="PANTHER" id="PTHR43226:SF3">
    <property type="entry name" value="XAA-PRO AMINOPEPTIDASE AN0832-RELATED"/>
    <property type="match status" value="1"/>
</dbReference>
<evidence type="ECO:0000256" key="8">
    <source>
        <dbReference type="ARBA" id="ARBA00022723"/>
    </source>
</evidence>
<dbReference type="InterPro" id="IPR001131">
    <property type="entry name" value="Peptidase_M24B_aminopep-P_CS"/>
</dbReference>
<evidence type="ECO:0000313" key="16">
    <source>
        <dbReference type="EMBL" id="KAF4120311.1"/>
    </source>
</evidence>
<evidence type="ECO:0000256" key="14">
    <source>
        <dbReference type="RuleBase" id="RU000590"/>
    </source>
</evidence>
<dbReference type="Proteomes" id="UP000749293">
    <property type="component" value="Unassembled WGS sequence"/>
</dbReference>
<comment type="cofactor">
    <cofactor evidence="2">
        <name>Mn(2+)</name>
        <dbReference type="ChEBI" id="CHEBI:29035"/>
    </cofactor>
</comment>
<reference evidence="16" key="1">
    <citation type="submission" date="2020-03" db="EMBL/GenBank/DDBJ databases">
        <title>Site-based positive gene gene selection in Geosmithia morbida across the United States reveals a broad range of putative effectors and factors for local host and environmental adapation.</title>
        <authorList>
            <person name="Onufrak A."/>
            <person name="Murdoch R.W."/>
            <person name="Gazis R."/>
            <person name="Huff M."/>
            <person name="Staton M."/>
            <person name="Klingeman W."/>
            <person name="Hadziabdic D."/>
        </authorList>
    </citation>
    <scope>NUCLEOTIDE SEQUENCE</scope>
    <source>
        <strain evidence="16">1262</strain>
    </source>
</reference>
<evidence type="ECO:0000256" key="3">
    <source>
        <dbReference type="ARBA" id="ARBA00002443"/>
    </source>
</evidence>
<dbReference type="EMBL" id="JAANYQ010000017">
    <property type="protein sequence ID" value="KAF4120311.1"/>
    <property type="molecule type" value="Genomic_DNA"/>
</dbReference>
<keyword evidence="6" id="KW-0031">Aminopeptidase</keyword>
<evidence type="ECO:0000256" key="2">
    <source>
        <dbReference type="ARBA" id="ARBA00001936"/>
    </source>
</evidence>
<accession>A0A9P4YRJ6</accession>
<keyword evidence="7" id="KW-0645">Protease</keyword>
<evidence type="ECO:0000256" key="1">
    <source>
        <dbReference type="ARBA" id="ARBA00001424"/>
    </source>
</evidence>
<organism evidence="16 17">
    <name type="scientific">Geosmithia morbida</name>
    <dbReference type="NCBI Taxonomy" id="1094350"/>
    <lineage>
        <taxon>Eukaryota</taxon>
        <taxon>Fungi</taxon>
        <taxon>Dikarya</taxon>
        <taxon>Ascomycota</taxon>
        <taxon>Pezizomycotina</taxon>
        <taxon>Sordariomycetes</taxon>
        <taxon>Hypocreomycetidae</taxon>
        <taxon>Hypocreales</taxon>
        <taxon>Bionectriaceae</taxon>
        <taxon>Geosmithia</taxon>
    </lineage>
</organism>
<evidence type="ECO:0000256" key="10">
    <source>
        <dbReference type="ARBA" id="ARBA00023049"/>
    </source>
</evidence>
<comment type="similarity">
    <text evidence="4 14">Belongs to the peptidase M24B family.</text>
</comment>
<dbReference type="SMART" id="SM01011">
    <property type="entry name" value="AMP_N"/>
    <property type="match status" value="1"/>
</dbReference>
<evidence type="ECO:0000256" key="6">
    <source>
        <dbReference type="ARBA" id="ARBA00022438"/>
    </source>
</evidence>
<dbReference type="OrthoDB" id="10261878at2759"/>
<dbReference type="InterPro" id="IPR052433">
    <property type="entry name" value="X-Pro_dipept-like"/>
</dbReference>
<keyword evidence="17" id="KW-1185">Reference proteome</keyword>
<dbReference type="AlphaFoldDB" id="A0A9P4YRJ6"/>
<evidence type="ECO:0000256" key="9">
    <source>
        <dbReference type="ARBA" id="ARBA00022801"/>
    </source>
</evidence>
<keyword evidence="8 14" id="KW-0479">Metal-binding</keyword>
<sequence length="539" mass="59907">MVHLGVDAVLDLEFDALKLDVQPEFSDAELLRQKYPAKAHARKVAEELKIGAGHGCESGIIYIPGEPTRQYVDSDQGPEFRQRRYFYYITGVEYADCTVTYEVGSDTLTLWIPYIEPRQALYYGNVPDAARMSDMFDVDRVRYSKELPGFVAAKSNPSTTFYVLSRTQVHRVMLMAPAPDKDGDDKRPRVDWARLRPAMDRARVVKDAHEIALIRRANSISSIAHRKVAANLLRLGNEQDVEAIFLATCIGRGAHKQAYHIIAGSGPNAATLHYDANDAPLRASDVLVIDAGCEYRCYASDITRSLPISGSWSRESGAIYAVVQRMQDACIRSVRPGLRYANLHLLAAQIATDALLDLGILRGPKADVHASRVVAAFFPHGLGHHVGLEVHDVTGDDKLLTGLDVYNETYDTSSHAASRRPKLQSMSREGLISLAKDSALHSQAHAGEVRPQLQVLQPGMIVTIEPGLYFNRDYLQGYYLSKPDIARFIDTDVLQRYYPVGGVRIEDDILVTKDGYENLTTAPKGEELLDIINGTYEFL</sequence>
<dbReference type="RefSeq" id="XP_035318963.1">
    <property type="nucleotide sequence ID" value="XM_035465088.1"/>
</dbReference>
<dbReference type="InterPro" id="IPR007865">
    <property type="entry name" value="Aminopep_P_N"/>
</dbReference>
<evidence type="ECO:0000256" key="5">
    <source>
        <dbReference type="ARBA" id="ARBA00012574"/>
    </source>
</evidence>
<proteinExistence type="inferred from homology"/>
<dbReference type="PROSITE" id="PS00491">
    <property type="entry name" value="PROLINE_PEPTIDASE"/>
    <property type="match status" value="1"/>
</dbReference>
<evidence type="ECO:0000256" key="7">
    <source>
        <dbReference type="ARBA" id="ARBA00022670"/>
    </source>
</evidence>
<dbReference type="GO" id="GO:0070006">
    <property type="term" value="F:metalloaminopeptidase activity"/>
    <property type="evidence" value="ECO:0007669"/>
    <property type="project" value="InterPro"/>
</dbReference>
<dbReference type="GO" id="GO:0006508">
    <property type="term" value="P:proteolysis"/>
    <property type="evidence" value="ECO:0007669"/>
    <property type="project" value="UniProtKB-KW"/>
</dbReference>
<name>A0A9P4YRJ6_9HYPO</name>
<dbReference type="Gene3D" id="3.40.350.10">
    <property type="entry name" value="Creatinase/prolidase N-terminal domain"/>
    <property type="match status" value="1"/>
</dbReference>